<dbReference type="PANTHER" id="PTHR22642">
    <property type="entry name" value="IMIDAZOLONEPROPIONASE"/>
    <property type="match status" value="1"/>
</dbReference>
<dbReference type="SUPFAM" id="SSF51556">
    <property type="entry name" value="Metallo-dependent hydrolases"/>
    <property type="match status" value="1"/>
</dbReference>
<keyword evidence="2" id="KW-0378">Hydrolase</keyword>
<organism evidence="2 3">
    <name type="scientific">Halococcus hamelinensis 100A6</name>
    <dbReference type="NCBI Taxonomy" id="1132509"/>
    <lineage>
        <taxon>Archaea</taxon>
        <taxon>Methanobacteriati</taxon>
        <taxon>Methanobacteriota</taxon>
        <taxon>Stenosarchaea group</taxon>
        <taxon>Halobacteria</taxon>
        <taxon>Halobacteriales</taxon>
        <taxon>Halococcaceae</taxon>
        <taxon>Halococcus</taxon>
    </lineage>
</organism>
<dbReference type="SUPFAM" id="SSF51338">
    <property type="entry name" value="Composite domain of metallo-dependent hydrolases"/>
    <property type="match status" value="1"/>
</dbReference>
<dbReference type="GO" id="GO:0016810">
    <property type="term" value="F:hydrolase activity, acting on carbon-nitrogen (but not peptide) bonds"/>
    <property type="evidence" value="ECO:0007669"/>
    <property type="project" value="InterPro"/>
</dbReference>
<evidence type="ECO:0000259" key="1">
    <source>
        <dbReference type="Pfam" id="PF07969"/>
    </source>
</evidence>
<name>M0M857_9EURY</name>
<dbReference type="PANTHER" id="PTHR22642:SF2">
    <property type="entry name" value="PROTEIN LONG AFTER FAR-RED 3"/>
    <property type="match status" value="1"/>
</dbReference>
<dbReference type="PATRIC" id="fig|1132509.6.peg.794"/>
<evidence type="ECO:0000313" key="3">
    <source>
        <dbReference type="Proteomes" id="UP000011566"/>
    </source>
</evidence>
<dbReference type="InterPro" id="IPR033932">
    <property type="entry name" value="YtcJ-like"/>
</dbReference>
<gene>
    <name evidence="2" type="ORF">C447_03381</name>
</gene>
<dbReference type="Pfam" id="PF07969">
    <property type="entry name" value="Amidohydro_3"/>
    <property type="match status" value="1"/>
</dbReference>
<sequence>MAADLVLTNAEIHTLTDPDDVHEALAVRDGRVVRLGSAYEVAFLEGVETRTIDLEGRVLLPGFVDAHTHLTEVGTRLVHADLSGAGSAAEAVSRLADRADETDAGWVQGYGYDESGWSDARYLDRDDLDGVSTDRPVVAFREDMHTAGINGVALDRLGDRLPVDDVLEANGVPTGVVVEDALGPVREAIAPDVDETRDRLRAAIDHANACGVTGIHDLVRHSHAPRVYRDLRREGDLSLRVRINYWSDHLDALREVGLGTDDGDEFVRTGAIKSFTDGSFGGRTAKLSEPYADGEGSGKWVVSPSELHDLVERADADGYQFTAHAIGDAAIDAVLDAYEATEAGAARHRIEHVELPSESAIERLAETGVVASVQPNFLKWAGEDGLYESRLGTDRRRRSNPFRDLLDAGVHLAFGSDSMPLDPLFGVQQAVNAPVEGQRLTVTEALRAYTHGAAYAGFDEDRLGTVEPGKAADFTVLDSSPWDEREAIADIDVAMTVVDGAVVHDAR</sequence>
<dbReference type="InterPro" id="IPR032466">
    <property type="entry name" value="Metal_Hydrolase"/>
</dbReference>
<dbReference type="AlphaFoldDB" id="M0M857"/>
<dbReference type="CDD" id="cd01300">
    <property type="entry name" value="YtcJ_like"/>
    <property type="match status" value="1"/>
</dbReference>
<reference evidence="2 3" key="1">
    <citation type="journal article" date="2014" name="PLoS Genet.">
        <title>Phylogenetically driven sequencing of extremely halophilic archaea reveals strategies for static and dynamic osmo-response.</title>
        <authorList>
            <person name="Becker E.A."/>
            <person name="Seitzer P.M."/>
            <person name="Tritt A."/>
            <person name="Larsen D."/>
            <person name="Krusor M."/>
            <person name="Yao A.I."/>
            <person name="Wu D."/>
            <person name="Madern D."/>
            <person name="Eisen J.A."/>
            <person name="Darling A.E."/>
            <person name="Facciotti M.T."/>
        </authorList>
    </citation>
    <scope>NUCLEOTIDE SEQUENCE [LARGE SCALE GENOMIC DNA]</scope>
    <source>
        <strain evidence="2 3">100A6</strain>
    </source>
</reference>
<keyword evidence="3" id="KW-1185">Reference proteome</keyword>
<dbReference type="RefSeq" id="WP_007690904.1">
    <property type="nucleotide sequence ID" value="NZ_AJRK01000374.1"/>
</dbReference>
<dbReference type="InterPro" id="IPR011059">
    <property type="entry name" value="Metal-dep_hydrolase_composite"/>
</dbReference>
<protein>
    <submittedName>
        <fullName evidence="2">Amidohydrolase</fullName>
    </submittedName>
</protein>
<dbReference type="eggNOG" id="arCOG00691">
    <property type="taxonomic scope" value="Archaea"/>
</dbReference>
<evidence type="ECO:0000313" key="2">
    <source>
        <dbReference type="EMBL" id="EMA40804.1"/>
    </source>
</evidence>
<dbReference type="Proteomes" id="UP000011566">
    <property type="component" value="Unassembled WGS sequence"/>
</dbReference>
<dbReference type="Gene3D" id="3.20.20.140">
    <property type="entry name" value="Metal-dependent hydrolases"/>
    <property type="match status" value="1"/>
</dbReference>
<dbReference type="OrthoDB" id="8791at2157"/>
<proteinExistence type="predicted"/>
<dbReference type="InterPro" id="IPR013108">
    <property type="entry name" value="Amidohydro_3"/>
</dbReference>
<accession>M0M857</accession>
<feature type="domain" description="Amidohydrolase 3" evidence="1">
    <location>
        <begin position="50"/>
        <end position="504"/>
    </location>
</feature>
<comment type="caution">
    <text evidence="2">The sequence shown here is derived from an EMBL/GenBank/DDBJ whole genome shotgun (WGS) entry which is preliminary data.</text>
</comment>
<dbReference type="Gene3D" id="3.10.310.70">
    <property type="match status" value="1"/>
</dbReference>
<dbReference type="Gene3D" id="2.30.40.10">
    <property type="entry name" value="Urease, subunit C, domain 1"/>
    <property type="match status" value="1"/>
</dbReference>
<dbReference type="EMBL" id="AOMB01000009">
    <property type="protein sequence ID" value="EMA40804.1"/>
    <property type="molecule type" value="Genomic_DNA"/>
</dbReference>